<reference evidence="3" key="1">
    <citation type="submission" date="2016-05" db="EMBL/GenBank/DDBJ databases">
        <authorList>
            <person name="Naeem Raeece"/>
        </authorList>
    </citation>
    <scope>NUCLEOTIDE SEQUENCE [LARGE SCALE GENOMIC DNA]</scope>
</reference>
<dbReference type="SUPFAM" id="SSF52833">
    <property type="entry name" value="Thioredoxin-like"/>
    <property type="match status" value="1"/>
</dbReference>
<dbReference type="EMBL" id="FLQU01000342">
    <property type="protein sequence ID" value="SBS84163.1"/>
    <property type="molecule type" value="Genomic_DNA"/>
</dbReference>
<protein>
    <recommendedName>
        <fullName evidence="4">Thioredoxin-like protein</fullName>
    </recommendedName>
</protein>
<gene>
    <name evidence="2" type="ORF">POVCU2_0024740</name>
</gene>
<evidence type="ECO:0000313" key="3">
    <source>
        <dbReference type="Proteomes" id="UP000078560"/>
    </source>
</evidence>
<evidence type="ECO:0000256" key="1">
    <source>
        <dbReference type="SAM" id="MobiDB-lite"/>
    </source>
</evidence>
<dbReference type="InterPro" id="IPR036249">
    <property type="entry name" value="Thioredoxin-like_sf"/>
</dbReference>
<dbReference type="CDD" id="cd02947">
    <property type="entry name" value="TRX_family"/>
    <property type="match status" value="1"/>
</dbReference>
<feature type="region of interest" description="Disordered" evidence="1">
    <location>
        <begin position="56"/>
        <end position="79"/>
    </location>
</feature>
<proteinExistence type="predicted"/>
<feature type="region of interest" description="Disordered" evidence="1">
    <location>
        <begin position="467"/>
        <end position="487"/>
    </location>
</feature>
<organism evidence="2 3">
    <name type="scientific">Plasmodium ovale curtisi</name>
    <dbReference type="NCBI Taxonomy" id="864141"/>
    <lineage>
        <taxon>Eukaryota</taxon>
        <taxon>Sar</taxon>
        <taxon>Alveolata</taxon>
        <taxon>Apicomplexa</taxon>
        <taxon>Aconoidasida</taxon>
        <taxon>Haemosporida</taxon>
        <taxon>Plasmodiidae</taxon>
        <taxon>Plasmodium</taxon>
        <taxon>Plasmodium (Plasmodium)</taxon>
    </lineage>
</organism>
<dbReference type="AlphaFoldDB" id="A0A1A8VZ53"/>
<evidence type="ECO:0000313" key="2">
    <source>
        <dbReference type="EMBL" id="SBS84163.1"/>
    </source>
</evidence>
<feature type="compositionally biased region" description="Polar residues" evidence="1">
    <location>
        <begin position="477"/>
        <end position="487"/>
    </location>
</feature>
<sequence length="487" mass="56821">MHNRIRDRTNPKYLHHTEGICIFHNSEVPTNVYVKSFVKKGRNIKRGNIENVVRSGQTKELSHKKDFPKNGQNGKIKQNDKGRIHSTYMNFSDSRGVNPNDAAYNSPPVHTTAQQWQRLKSIAYSGRYHTVPFDDLANQELSDIYISVSTASYSQSRASYPFGFSFSNADLPTVKLHKKRNSFEIHSKGEFFFSSHSIPLFFSHPQFFDFSIRGYKKPWKWFNFISIWSSLSTNAPKRFSLKEDINVEDMVLLCYTDVFSSRHIIGYWVSLLFANYDNVAKCWDGQGGNRENIIISNKITLRGGQLSHLVKNIKLRNKYGRKRNSFFFLNFRKKKLPHLLCFHSEDCEYCNSMEGLLKKLKEEEDVHFLKLDVYENSYNFELLQQLDYDNLCGGLPYYYNLQTHYNICGATTYHNLRNWALNRKCNPNEPPNDEMKKIGHNIKPQGRRTSDTSNLFEKNKIEKTYSHRGISSFAEKNPTSVLRNRGR</sequence>
<dbReference type="Proteomes" id="UP000078560">
    <property type="component" value="Unassembled WGS sequence"/>
</dbReference>
<evidence type="ECO:0008006" key="4">
    <source>
        <dbReference type="Google" id="ProtNLM"/>
    </source>
</evidence>
<name>A0A1A8VZ53_PLAOA</name>
<accession>A0A1A8VZ53</accession>